<evidence type="ECO:0000313" key="2">
    <source>
        <dbReference type="Proteomes" id="UP000284656"/>
    </source>
</evidence>
<protein>
    <submittedName>
        <fullName evidence="1">Uncharacterized protein</fullName>
    </submittedName>
</protein>
<sequence length="89" mass="9803">MLSAPEALAINEALQTKPLAGGWSRDGCRHLVSQLLSRQARADGLLSPLAQATIRGPRWASLAHRDSEHEPMARRFTAWLPTHLQVDPT</sequence>
<dbReference type="Proteomes" id="UP000284656">
    <property type="component" value="Unassembled WGS sequence"/>
</dbReference>
<comment type="caution">
    <text evidence="1">The sequence shown here is derived from an EMBL/GenBank/DDBJ whole genome shotgun (WGS) entry which is preliminary data.</text>
</comment>
<organism evidence="1 2">
    <name type="scientific">Pseudomonas poae</name>
    <dbReference type="NCBI Taxonomy" id="200451"/>
    <lineage>
        <taxon>Bacteria</taxon>
        <taxon>Pseudomonadati</taxon>
        <taxon>Pseudomonadota</taxon>
        <taxon>Gammaproteobacteria</taxon>
        <taxon>Pseudomonadales</taxon>
        <taxon>Pseudomonadaceae</taxon>
        <taxon>Pseudomonas</taxon>
    </lineage>
</organism>
<accession>A0A423EQK7</accession>
<reference evidence="1 2" key="1">
    <citation type="submission" date="2016-10" db="EMBL/GenBank/DDBJ databases">
        <title>Comparative genome analysis of multiple Pseudomonas spp. focuses on biocontrol and plant growth promoting traits.</title>
        <authorList>
            <person name="Tao X.-Y."/>
            <person name="Taylor C.G."/>
        </authorList>
    </citation>
    <scope>NUCLEOTIDE SEQUENCE [LARGE SCALE GENOMIC DNA]</scope>
    <source>
        <strain evidence="1 2">29G9</strain>
    </source>
</reference>
<name>A0A423EQK7_9PSED</name>
<dbReference type="AlphaFoldDB" id="A0A423EQK7"/>
<evidence type="ECO:0000313" key="1">
    <source>
        <dbReference type="EMBL" id="ROM33601.1"/>
    </source>
</evidence>
<gene>
    <name evidence="1" type="ORF">BK648_22685</name>
</gene>
<dbReference type="EMBL" id="MOAY01000081">
    <property type="protein sequence ID" value="ROM33601.1"/>
    <property type="molecule type" value="Genomic_DNA"/>
</dbReference>
<proteinExistence type="predicted"/>